<comment type="caution">
    <text evidence="1">The sequence shown here is derived from an EMBL/GenBank/DDBJ whole genome shotgun (WGS) entry which is preliminary data.</text>
</comment>
<protein>
    <submittedName>
        <fullName evidence="1">Uncharacterized protein</fullName>
    </submittedName>
</protein>
<dbReference type="Proteomes" id="UP001148662">
    <property type="component" value="Unassembled WGS sequence"/>
</dbReference>
<accession>A0ACC1RN53</accession>
<evidence type="ECO:0000313" key="2">
    <source>
        <dbReference type="Proteomes" id="UP001148662"/>
    </source>
</evidence>
<proteinExistence type="predicted"/>
<gene>
    <name evidence="1" type="ORF">NM688_g8772</name>
</gene>
<sequence>MSMEESISLEETNKIRISLGLKPLTDDKAPTDDKEKQAEDNYAKQREKELQAKQNKEVQDRIAKVRNKRELNAKLKGTTLGDADADVDDTRKWIKRSKKKEKELAKKRQQELENMDKMFEEEYTERDLEGLKVSHDFEGMEEGEEHILTLKDSRILENEEDELQNVEMAEVERTKKNQELKIKRRDYTGYDDEEFEAGKEGMKRSLLSKYDEFLEGPKETGFRLGSSSTTSKTPRPKDDDTITSVNKSLLSIDYDKNIEMSDYLKEGDVGFKKPKLARPRKKRSSRRIAEISDVADVVVNDDQMQVDEKPIIPRQRNLDSNFVDDDELQAALARSRRAKTQKRKKLSPEEVARRVAAERERSTPMNVDSNGRVEEEDDEEGGGLVFDDTSEFVRAITYEPAAVKQEPAPEPEAARGGRGSRGAGSGRSCGEGRR</sequence>
<evidence type="ECO:0000313" key="1">
    <source>
        <dbReference type="EMBL" id="KAJ3523162.1"/>
    </source>
</evidence>
<reference evidence="1" key="1">
    <citation type="submission" date="2022-07" db="EMBL/GenBank/DDBJ databases">
        <title>Genome Sequence of Phlebia brevispora.</title>
        <authorList>
            <person name="Buettner E."/>
        </authorList>
    </citation>
    <scope>NUCLEOTIDE SEQUENCE</scope>
    <source>
        <strain evidence="1">MPL23</strain>
    </source>
</reference>
<organism evidence="1 2">
    <name type="scientific">Phlebia brevispora</name>
    <dbReference type="NCBI Taxonomy" id="194682"/>
    <lineage>
        <taxon>Eukaryota</taxon>
        <taxon>Fungi</taxon>
        <taxon>Dikarya</taxon>
        <taxon>Basidiomycota</taxon>
        <taxon>Agaricomycotina</taxon>
        <taxon>Agaricomycetes</taxon>
        <taxon>Polyporales</taxon>
        <taxon>Meruliaceae</taxon>
        <taxon>Phlebia</taxon>
    </lineage>
</organism>
<name>A0ACC1RN53_9APHY</name>
<dbReference type="EMBL" id="JANHOG010002463">
    <property type="protein sequence ID" value="KAJ3523162.1"/>
    <property type="molecule type" value="Genomic_DNA"/>
</dbReference>
<keyword evidence="2" id="KW-1185">Reference proteome</keyword>